<sequence length="369" mass="41557">MIFIVHMIARDLQPFEFVKNKVFQDLIRHLQPQYKISHRTTFSRTVIPELYRSTFDSLKTQITSNMAKGLESLAFTADMWTSMANEGNVSLTCHYMTQDFAVKMFTLARCPLQESHTAVNIQACLTEIVKEWSLDISNMPVRDNGWNIRAVVHQMEWIPLECLGHTLQLAIKDAKEEMPVVSSLCRMARAVMQLFQCLLTLGLQNPSRLHLAQSVLSCLERCPPAAPLASSLWMALASSLLHFLQSGHEVNQGSDLEPDFSALVAALTFPVHHALPHVGAKVRKTMSRKWLQLYQAFSCSAVLVPNVSPQGVCHEVWRRLYAGLTDHLKQTDFASVVLDAKPDDSEEDQSGSDFWQSIVNSNMGSRDID</sequence>
<dbReference type="AlphaFoldDB" id="A0A9D4Q344"/>
<keyword evidence="2" id="KW-0479">Metal-binding</keyword>
<organism evidence="7 8">
    <name type="scientific">Rhipicephalus sanguineus</name>
    <name type="common">Brown dog tick</name>
    <name type="synonym">Ixodes sanguineus</name>
    <dbReference type="NCBI Taxonomy" id="34632"/>
    <lineage>
        <taxon>Eukaryota</taxon>
        <taxon>Metazoa</taxon>
        <taxon>Ecdysozoa</taxon>
        <taxon>Arthropoda</taxon>
        <taxon>Chelicerata</taxon>
        <taxon>Arachnida</taxon>
        <taxon>Acari</taxon>
        <taxon>Parasitiformes</taxon>
        <taxon>Ixodida</taxon>
        <taxon>Ixodoidea</taxon>
        <taxon>Ixodidae</taxon>
        <taxon>Rhipicephalinae</taxon>
        <taxon>Rhipicephalus</taxon>
        <taxon>Rhipicephalus</taxon>
    </lineage>
</organism>
<keyword evidence="3" id="KW-0863">Zinc-finger</keyword>
<comment type="subcellular location">
    <subcellularLocation>
        <location evidence="1">Nucleus</location>
    </subcellularLocation>
</comment>
<dbReference type="GO" id="GO:0005634">
    <property type="term" value="C:nucleus"/>
    <property type="evidence" value="ECO:0007669"/>
    <property type="project" value="UniProtKB-SubCell"/>
</dbReference>
<evidence type="ECO:0000256" key="6">
    <source>
        <dbReference type="SAM" id="MobiDB-lite"/>
    </source>
</evidence>
<dbReference type="InterPro" id="IPR012337">
    <property type="entry name" value="RNaseH-like_sf"/>
</dbReference>
<evidence type="ECO:0000313" key="7">
    <source>
        <dbReference type="EMBL" id="KAH7963474.1"/>
    </source>
</evidence>
<evidence type="ECO:0000313" key="8">
    <source>
        <dbReference type="Proteomes" id="UP000821837"/>
    </source>
</evidence>
<comment type="caution">
    <text evidence="7">The sequence shown here is derived from an EMBL/GenBank/DDBJ whole genome shotgun (WGS) entry which is preliminary data.</text>
</comment>
<keyword evidence="4" id="KW-0862">Zinc</keyword>
<dbReference type="PANTHER" id="PTHR46481:SF10">
    <property type="entry name" value="ZINC FINGER BED DOMAIN-CONTAINING PROTEIN 39"/>
    <property type="match status" value="1"/>
</dbReference>
<evidence type="ECO:0000256" key="1">
    <source>
        <dbReference type="ARBA" id="ARBA00004123"/>
    </source>
</evidence>
<feature type="region of interest" description="Disordered" evidence="6">
    <location>
        <begin position="342"/>
        <end position="369"/>
    </location>
</feature>
<evidence type="ECO:0000256" key="2">
    <source>
        <dbReference type="ARBA" id="ARBA00022723"/>
    </source>
</evidence>
<feature type="compositionally biased region" description="Polar residues" evidence="6">
    <location>
        <begin position="351"/>
        <end position="369"/>
    </location>
</feature>
<dbReference type="VEuPathDB" id="VectorBase:RSAN_037233"/>
<dbReference type="EMBL" id="JABSTV010001249">
    <property type="protein sequence ID" value="KAH7963474.1"/>
    <property type="molecule type" value="Genomic_DNA"/>
</dbReference>
<gene>
    <name evidence="7" type="ORF">HPB52_021241</name>
</gene>
<dbReference type="InterPro" id="IPR052035">
    <property type="entry name" value="ZnF_BED_domain_contain"/>
</dbReference>
<evidence type="ECO:0000256" key="4">
    <source>
        <dbReference type="ARBA" id="ARBA00022833"/>
    </source>
</evidence>
<reference evidence="7" key="1">
    <citation type="journal article" date="2020" name="Cell">
        <title>Large-Scale Comparative Analyses of Tick Genomes Elucidate Their Genetic Diversity and Vector Capacities.</title>
        <authorList>
            <consortium name="Tick Genome and Microbiome Consortium (TIGMIC)"/>
            <person name="Jia N."/>
            <person name="Wang J."/>
            <person name="Shi W."/>
            <person name="Du L."/>
            <person name="Sun Y."/>
            <person name="Zhan W."/>
            <person name="Jiang J.F."/>
            <person name="Wang Q."/>
            <person name="Zhang B."/>
            <person name="Ji P."/>
            <person name="Bell-Sakyi L."/>
            <person name="Cui X.M."/>
            <person name="Yuan T.T."/>
            <person name="Jiang B.G."/>
            <person name="Yang W.F."/>
            <person name="Lam T.T."/>
            <person name="Chang Q.C."/>
            <person name="Ding S.J."/>
            <person name="Wang X.J."/>
            <person name="Zhu J.G."/>
            <person name="Ruan X.D."/>
            <person name="Zhao L."/>
            <person name="Wei J.T."/>
            <person name="Ye R.Z."/>
            <person name="Que T.C."/>
            <person name="Du C.H."/>
            <person name="Zhou Y.H."/>
            <person name="Cheng J.X."/>
            <person name="Dai P.F."/>
            <person name="Guo W.B."/>
            <person name="Han X.H."/>
            <person name="Huang E.J."/>
            <person name="Li L.F."/>
            <person name="Wei W."/>
            <person name="Gao Y.C."/>
            <person name="Liu J.Z."/>
            <person name="Shao H.Z."/>
            <person name="Wang X."/>
            <person name="Wang C.C."/>
            <person name="Yang T.C."/>
            <person name="Huo Q.B."/>
            <person name="Li W."/>
            <person name="Chen H.Y."/>
            <person name="Chen S.E."/>
            <person name="Zhou L.G."/>
            <person name="Ni X.B."/>
            <person name="Tian J.H."/>
            <person name="Sheng Y."/>
            <person name="Liu T."/>
            <person name="Pan Y.S."/>
            <person name="Xia L.Y."/>
            <person name="Li J."/>
            <person name="Zhao F."/>
            <person name="Cao W.C."/>
        </authorList>
    </citation>
    <scope>NUCLEOTIDE SEQUENCE</scope>
    <source>
        <strain evidence="7">Rsan-2018</strain>
    </source>
</reference>
<evidence type="ECO:0000256" key="3">
    <source>
        <dbReference type="ARBA" id="ARBA00022771"/>
    </source>
</evidence>
<dbReference type="GO" id="GO:0008270">
    <property type="term" value="F:zinc ion binding"/>
    <property type="evidence" value="ECO:0007669"/>
    <property type="project" value="UniProtKB-KW"/>
</dbReference>
<dbReference type="Proteomes" id="UP000821837">
    <property type="component" value="Chromosome 3"/>
</dbReference>
<keyword evidence="8" id="KW-1185">Reference proteome</keyword>
<keyword evidence="5" id="KW-0539">Nucleus</keyword>
<dbReference type="SUPFAM" id="SSF53098">
    <property type="entry name" value="Ribonuclease H-like"/>
    <property type="match status" value="1"/>
</dbReference>
<dbReference type="PANTHER" id="PTHR46481">
    <property type="entry name" value="ZINC FINGER BED DOMAIN-CONTAINING PROTEIN 4"/>
    <property type="match status" value="1"/>
</dbReference>
<proteinExistence type="predicted"/>
<name>A0A9D4Q344_RHISA</name>
<reference evidence="7" key="2">
    <citation type="submission" date="2021-09" db="EMBL/GenBank/DDBJ databases">
        <authorList>
            <person name="Jia N."/>
            <person name="Wang J."/>
            <person name="Shi W."/>
            <person name="Du L."/>
            <person name="Sun Y."/>
            <person name="Zhan W."/>
            <person name="Jiang J."/>
            <person name="Wang Q."/>
            <person name="Zhang B."/>
            <person name="Ji P."/>
            <person name="Sakyi L.B."/>
            <person name="Cui X."/>
            <person name="Yuan T."/>
            <person name="Jiang B."/>
            <person name="Yang W."/>
            <person name="Lam T.T.-Y."/>
            <person name="Chang Q."/>
            <person name="Ding S."/>
            <person name="Wang X."/>
            <person name="Zhu J."/>
            <person name="Ruan X."/>
            <person name="Zhao L."/>
            <person name="Wei J."/>
            <person name="Que T."/>
            <person name="Du C."/>
            <person name="Cheng J."/>
            <person name="Dai P."/>
            <person name="Han X."/>
            <person name="Huang E."/>
            <person name="Gao Y."/>
            <person name="Liu J."/>
            <person name="Shao H."/>
            <person name="Ye R."/>
            <person name="Li L."/>
            <person name="Wei W."/>
            <person name="Wang X."/>
            <person name="Wang C."/>
            <person name="Huo Q."/>
            <person name="Li W."/>
            <person name="Guo W."/>
            <person name="Chen H."/>
            <person name="Chen S."/>
            <person name="Zhou L."/>
            <person name="Zhou L."/>
            <person name="Ni X."/>
            <person name="Tian J."/>
            <person name="Zhou Y."/>
            <person name="Sheng Y."/>
            <person name="Liu T."/>
            <person name="Pan Y."/>
            <person name="Xia L."/>
            <person name="Li J."/>
            <person name="Zhao F."/>
            <person name="Cao W."/>
        </authorList>
    </citation>
    <scope>NUCLEOTIDE SEQUENCE</scope>
    <source>
        <strain evidence="7">Rsan-2018</strain>
        <tissue evidence="7">Larvae</tissue>
    </source>
</reference>
<evidence type="ECO:0000256" key="5">
    <source>
        <dbReference type="ARBA" id="ARBA00023242"/>
    </source>
</evidence>
<protein>
    <submittedName>
        <fullName evidence="7">Uncharacterized protein</fullName>
    </submittedName>
</protein>
<accession>A0A9D4Q344</accession>
<dbReference type="SUPFAM" id="SSF140996">
    <property type="entry name" value="Hermes dimerisation domain"/>
    <property type="match status" value="1"/>
</dbReference>